<dbReference type="InterPro" id="IPR050493">
    <property type="entry name" value="FAD-dep_Monooxygenase_BioMet"/>
</dbReference>
<evidence type="ECO:0000256" key="3">
    <source>
        <dbReference type="ARBA" id="ARBA00022827"/>
    </source>
</evidence>
<name>A0A8H3TNM5_9TREE</name>
<evidence type="ECO:0000256" key="1">
    <source>
        <dbReference type="ARBA" id="ARBA00007992"/>
    </source>
</evidence>
<dbReference type="GO" id="GO:0071949">
    <property type="term" value="F:FAD binding"/>
    <property type="evidence" value="ECO:0007669"/>
    <property type="project" value="InterPro"/>
</dbReference>
<sequence length="431" mass="47357">MPVATQEKLKIIVVGAGICGLACGAALREHADVTIVESVAEIKELGAAVHLAPNAHRLIQNWGGDLYQYGSVPNRAVKEYTKDGHVKYNIPVDTKAEFGVEWILCHRVDVQAELHRLATRPDGPGEPCKVLLNSRVVSCDPEQGSITLKDGTTMTADAIIGADGIRSAVRSAVNPVFSSSPSSHSAYRFLVPMEKIKAHPDLVELGVCDSLTMIDGIDRRIIAYPCRNKTLLNFVVCLPDSELNEISEEKWSAKGDRNALLKSFESFLPVHQKLLAQAEEIGLWQLRDQEPLNQWAKGRTIIVGDSAHAMLPHQGQGAAAAIEDAEALGYVLRNATRDQVPELLQKVFRLRYRRATMVQQASRAAGLGDMMKKNSGFEGGELPKEFSNMMKFRQFNMAYLGAEDWEKNHQEWVLPQSAVRDGVLVDSAVAA</sequence>
<dbReference type="GO" id="GO:0004497">
    <property type="term" value="F:monooxygenase activity"/>
    <property type="evidence" value="ECO:0007669"/>
    <property type="project" value="UniProtKB-KW"/>
</dbReference>
<dbReference type="OrthoDB" id="9993796at2759"/>
<dbReference type="AlphaFoldDB" id="A0A8H3TNM5"/>
<dbReference type="Proteomes" id="UP000620104">
    <property type="component" value="Unassembled WGS sequence"/>
</dbReference>
<accession>A0A8H3TNM5</accession>
<organism evidence="7 8">
    <name type="scientific">Naganishia liquefaciens</name>
    <dbReference type="NCBI Taxonomy" id="104408"/>
    <lineage>
        <taxon>Eukaryota</taxon>
        <taxon>Fungi</taxon>
        <taxon>Dikarya</taxon>
        <taxon>Basidiomycota</taxon>
        <taxon>Agaricomycotina</taxon>
        <taxon>Tremellomycetes</taxon>
        <taxon>Filobasidiales</taxon>
        <taxon>Filobasidiaceae</taxon>
        <taxon>Naganishia</taxon>
    </lineage>
</organism>
<proteinExistence type="inferred from homology"/>
<dbReference type="EMBL" id="BLZA01000002">
    <property type="protein sequence ID" value="GHJ83655.1"/>
    <property type="molecule type" value="Genomic_DNA"/>
</dbReference>
<feature type="domain" description="FAD-binding" evidence="6">
    <location>
        <begin position="9"/>
        <end position="358"/>
    </location>
</feature>
<evidence type="ECO:0000256" key="4">
    <source>
        <dbReference type="ARBA" id="ARBA00023002"/>
    </source>
</evidence>
<dbReference type="SUPFAM" id="SSF51905">
    <property type="entry name" value="FAD/NAD(P)-binding domain"/>
    <property type="match status" value="1"/>
</dbReference>
<dbReference type="PANTHER" id="PTHR13789:SF314">
    <property type="entry name" value="FAD-BINDING DOMAIN-CONTAINING PROTEIN"/>
    <property type="match status" value="1"/>
</dbReference>
<evidence type="ECO:0000256" key="5">
    <source>
        <dbReference type="ARBA" id="ARBA00023033"/>
    </source>
</evidence>
<reference evidence="7" key="1">
    <citation type="submission" date="2020-07" db="EMBL/GenBank/DDBJ databases">
        <title>Draft Genome Sequence of a Deep-Sea Yeast, Naganishia (Cryptococcus) liquefaciens strain N6.</title>
        <authorList>
            <person name="Han Y.W."/>
            <person name="Kajitani R."/>
            <person name="Morimoto H."/>
            <person name="Parhat M."/>
            <person name="Tsubouchi H."/>
            <person name="Bakenova O."/>
            <person name="Ogata M."/>
            <person name="Argunhan B."/>
            <person name="Aoki R."/>
            <person name="Kajiwara S."/>
            <person name="Itoh T."/>
            <person name="Iwasaki H."/>
        </authorList>
    </citation>
    <scope>NUCLEOTIDE SEQUENCE</scope>
    <source>
        <strain evidence="7">N6</strain>
    </source>
</reference>
<evidence type="ECO:0000259" key="6">
    <source>
        <dbReference type="Pfam" id="PF01494"/>
    </source>
</evidence>
<dbReference type="Gene3D" id="3.50.50.60">
    <property type="entry name" value="FAD/NAD(P)-binding domain"/>
    <property type="match status" value="1"/>
</dbReference>
<evidence type="ECO:0000313" key="8">
    <source>
        <dbReference type="Proteomes" id="UP000620104"/>
    </source>
</evidence>
<keyword evidence="3" id="KW-0274">FAD</keyword>
<dbReference type="PRINTS" id="PR00420">
    <property type="entry name" value="RNGMNOXGNASE"/>
</dbReference>
<keyword evidence="2" id="KW-0285">Flavoprotein</keyword>
<evidence type="ECO:0000313" key="7">
    <source>
        <dbReference type="EMBL" id="GHJ83655.1"/>
    </source>
</evidence>
<dbReference type="PANTHER" id="PTHR13789">
    <property type="entry name" value="MONOOXYGENASE"/>
    <property type="match status" value="1"/>
</dbReference>
<keyword evidence="4" id="KW-0560">Oxidoreductase</keyword>
<evidence type="ECO:0000256" key="2">
    <source>
        <dbReference type="ARBA" id="ARBA00022630"/>
    </source>
</evidence>
<dbReference type="InterPro" id="IPR036188">
    <property type="entry name" value="FAD/NAD-bd_sf"/>
</dbReference>
<gene>
    <name evidence="7" type="ORF">NliqN6_0057</name>
</gene>
<dbReference type="Pfam" id="PF01494">
    <property type="entry name" value="FAD_binding_3"/>
    <property type="match status" value="1"/>
</dbReference>
<dbReference type="SUPFAM" id="SSF54373">
    <property type="entry name" value="FAD-linked reductases, C-terminal domain"/>
    <property type="match status" value="1"/>
</dbReference>
<comment type="similarity">
    <text evidence="1">Belongs to the paxM FAD-dependent monooxygenase family.</text>
</comment>
<keyword evidence="5" id="KW-0503">Monooxygenase</keyword>
<comment type="caution">
    <text evidence="7">The sequence shown here is derived from an EMBL/GenBank/DDBJ whole genome shotgun (WGS) entry which is preliminary data.</text>
</comment>
<dbReference type="InterPro" id="IPR002938">
    <property type="entry name" value="FAD-bd"/>
</dbReference>
<keyword evidence="8" id="KW-1185">Reference proteome</keyword>
<protein>
    <recommendedName>
        <fullName evidence="6">FAD-binding domain-containing protein</fullName>
    </recommendedName>
</protein>